<dbReference type="Gramene" id="ONK62706">
    <property type="protein sequence ID" value="ONK62706"/>
    <property type="gene ID" value="A4U43_C07F7170"/>
</dbReference>
<dbReference type="Proteomes" id="UP000243459">
    <property type="component" value="Chromosome 7"/>
</dbReference>
<protein>
    <submittedName>
        <fullName evidence="1">Uncharacterized protein</fullName>
    </submittedName>
</protein>
<dbReference type="EMBL" id="CM007387">
    <property type="protein sequence ID" value="ONK62706.1"/>
    <property type="molecule type" value="Genomic_DNA"/>
</dbReference>
<organism evidence="1 2">
    <name type="scientific">Asparagus officinalis</name>
    <name type="common">Garden asparagus</name>
    <dbReference type="NCBI Taxonomy" id="4686"/>
    <lineage>
        <taxon>Eukaryota</taxon>
        <taxon>Viridiplantae</taxon>
        <taxon>Streptophyta</taxon>
        <taxon>Embryophyta</taxon>
        <taxon>Tracheophyta</taxon>
        <taxon>Spermatophyta</taxon>
        <taxon>Magnoliopsida</taxon>
        <taxon>Liliopsida</taxon>
        <taxon>Asparagales</taxon>
        <taxon>Asparagaceae</taxon>
        <taxon>Asparagoideae</taxon>
        <taxon>Asparagus</taxon>
    </lineage>
</organism>
<gene>
    <name evidence="1" type="ORF">A4U43_C07F7170</name>
</gene>
<name>A0A5P1E9Z4_ASPOF</name>
<keyword evidence="2" id="KW-1185">Reference proteome</keyword>
<evidence type="ECO:0000313" key="2">
    <source>
        <dbReference type="Proteomes" id="UP000243459"/>
    </source>
</evidence>
<reference evidence="2" key="1">
    <citation type="journal article" date="2017" name="Nat. Commun.">
        <title>The asparagus genome sheds light on the origin and evolution of a young Y chromosome.</title>
        <authorList>
            <person name="Harkess A."/>
            <person name="Zhou J."/>
            <person name="Xu C."/>
            <person name="Bowers J.E."/>
            <person name="Van der Hulst R."/>
            <person name="Ayyampalayam S."/>
            <person name="Mercati F."/>
            <person name="Riccardi P."/>
            <person name="McKain M.R."/>
            <person name="Kakrana A."/>
            <person name="Tang H."/>
            <person name="Ray J."/>
            <person name="Groenendijk J."/>
            <person name="Arikit S."/>
            <person name="Mathioni S.M."/>
            <person name="Nakano M."/>
            <person name="Shan H."/>
            <person name="Telgmann-Rauber A."/>
            <person name="Kanno A."/>
            <person name="Yue Z."/>
            <person name="Chen H."/>
            <person name="Li W."/>
            <person name="Chen Y."/>
            <person name="Xu X."/>
            <person name="Zhang Y."/>
            <person name="Luo S."/>
            <person name="Chen H."/>
            <person name="Gao J."/>
            <person name="Mao Z."/>
            <person name="Pires J.C."/>
            <person name="Luo M."/>
            <person name="Kudrna D."/>
            <person name="Wing R.A."/>
            <person name="Meyers B.C."/>
            <person name="Yi K."/>
            <person name="Kong H."/>
            <person name="Lavrijsen P."/>
            <person name="Sunseri F."/>
            <person name="Falavigna A."/>
            <person name="Ye Y."/>
            <person name="Leebens-Mack J.H."/>
            <person name="Chen G."/>
        </authorList>
    </citation>
    <scope>NUCLEOTIDE SEQUENCE [LARGE SCALE GENOMIC DNA]</scope>
    <source>
        <strain evidence="2">cv. DH0086</strain>
    </source>
</reference>
<proteinExistence type="predicted"/>
<dbReference type="AlphaFoldDB" id="A0A5P1E9Z4"/>
<sequence>MEITTTVEVAATEMPEIVALSSEEATAPASASATTEIAIGVEDAATEDVKEHVVAAVTLNVGVKYSIVMR</sequence>
<accession>A0A5P1E9Z4</accession>
<evidence type="ECO:0000313" key="1">
    <source>
        <dbReference type="EMBL" id="ONK62706.1"/>
    </source>
</evidence>